<dbReference type="InterPro" id="IPR001242">
    <property type="entry name" value="Condensation_dom"/>
</dbReference>
<comment type="similarity">
    <text evidence="5">Belongs to the NRP synthetase family.</text>
</comment>
<feature type="domain" description="Carrier" evidence="6">
    <location>
        <begin position="995"/>
        <end position="1071"/>
    </location>
</feature>
<protein>
    <submittedName>
        <fullName evidence="7">Acetyl-CoA synthetase-like protein</fullName>
    </submittedName>
</protein>
<dbReference type="FunFam" id="3.30.559.30:FF:000002">
    <property type="entry name" value="Nonribosomal peptide synthase Pes1"/>
    <property type="match status" value="1"/>
</dbReference>
<dbReference type="FunFam" id="1.10.1200.10:FF:000005">
    <property type="entry name" value="Nonribosomal peptide synthetase 1"/>
    <property type="match status" value="3"/>
</dbReference>
<dbReference type="InterPro" id="IPR000873">
    <property type="entry name" value="AMP-dep_synth/lig_dom"/>
</dbReference>
<dbReference type="NCBIfam" id="NF003417">
    <property type="entry name" value="PRK04813.1"/>
    <property type="match status" value="3"/>
</dbReference>
<dbReference type="Pfam" id="PF00550">
    <property type="entry name" value="PP-binding"/>
    <property type="match status" value="3"/>
</dbReference>
<evidence type="ECO:0000256" key="1">
    <source>
        <dbReference type="ARBA" id="ARBA00004685"/>
    </source>
</evidence>
<dbReference type="SMART" id="SM00823">
    <property type="entry name" value="PKS_PP"/>
    <property type="match status" value="3"/>
</dbReference>
<proteinExistence type="inferred from homology"/>
<dbReference type="PROSITE" id="PS00012">
    <property type="entry name" value="PHOSPHOPANTETHEINE"/>
    <property type="match status" value="2"/>
</dbReference>
<dbReference type="CDD" id="cd19542">
    <property type="entry name" value="CT_NRPS-like"/>
    <property type="match status" value="1"/>
</dbReference>
<dbReference type="InterPro" id="IPR020806">
    <property type="entry name" value="PKS_PP-bd"/>
</dbReference>
<dbReference type="InterPro" id="IPR009081">
    <property type="entry name" value="PP-bd_ACP"/>
</dbReference>
<dbReference type="InterPro" id="IPR020845">
    <property type="entry name" value="AMP-binding_CS"/>
</dbReference>
<sequence length="4145" mass="457248">MDAATKLGVAQVDDTLCAWTKAMERGDVLRSVISADPELSPNVVEGIYPCTARQEWILSITKAKPEACVSRRLYQLPSCIDMGRFQAAWHLIAEVNASLRTRLVQSDRGVFQVVVKGTPEIRMYEAMDTYQAAEMPGLSCPSVRLAMIKAAARSEPATFALAVHHALLDCFSLPSLLAAVEAAYSGQGTQPVRNDLPAPSVTSDEPTVSREFWKHQLRGLEAAAFPATLVISNPPSSTRGFHEYVMDVPYQRETGFKLSTFVQLAWGVVIGHYTNSGDVMYGLSMPAAAKNINSRHPAAQTIVTIPLRLQISRDQTIRECLTAMDAAAEARIPHEQFALMEVRSLGGAHETCGFTSHLTLLCQLEDPLSQSVLFNHCIGEHKEILPACGLDLQFTSALDKKRSRITFSHDEAVVDEEAIRRLARQFEHVLQQVCRNTNQLVADVEVFSPRDQSELERWNSVFPEVNDVCIHELMLNNGKSHAEATAISSWDGTLSYEELDRLSSTVARYLVGCGVDLSTTVLLVFEKSKWMAVAVLAVLRAGGVCVPLDPSQPDGRIQAIAQDTRASFALTSPANKHRLKEVENVVELCQDLLDCLCTPPDTKLPRVSPSDVAFVFYTSGSTGKPKGVVMEHRSTATGMRNVNGNMGVIPGIRVLHFASYAFDASIHEMLNALVTGGCLCIPHDSQRDDLAGFIRRERVTWAILTPSIVAQLSPGDVPSLQTLVTTGEAMARSDIDTWSQSLTLINAFGPTETAFCCAVERVDPVRRAPGSVGHVVNGLGWITTPADPSQLAAIGAVGELLIEGPALAREYLHDRQATEAAFIPAPPWRRRFPGSACRLYRTGDLVQYRSDSSLQFIGRRDTQVKIRGQRIELSEVEHHVQQSAGAGIAAAVEAVKPLGSNAPVLVAFLAIKKNAANGSPDLAAARAQQLCASGLQEKLAQSLPPSMVPAAFLPVEQLPLTATGKLNRRRLREMVTSRTMSQLNALQPGHGPFRAPSTDMEHQLLALWQRILGIDVSGISADDSFFKIGGDSISVLRLVGEARKTGLSLSAADVFRAPHLCDLAGLLTAAGSKEGPIAPFSVLAPGVDKTYARGQAASLCGLASSADVADVFPCTPLQEGLLALTTKWPGTYMSQRVLKLKGHVDIQRFQGAWERVVLVTPILRTRIVDLHKQGLVQVVIDAQVDWTTGQDLDSILKIQKETVSMGLGTPLTAFALVDDCIKGKRYFVWTKHHAIYDGWSVPLILEQVTRVYQGRELDVPVPFQRYIKYAMQPSDDAREYWRRQLQGSEAAPFPAVSAAKAQPRADDIFQRQVSSLNWPRDSDITASAVVRAAWAILTAQYTGLSDVIFGVTVTGRNAPVPGIERIAAPTISTVPIRVVIDWQKSIRSLLQKIAQQAVEMIPFEHVGLQQIRKINEDVERSSQFQSLIIVQPKSSLGSTDVYEGDVFQQNDDNDWVIEELKGSPYAITLECQLESSGARLQMSYDAQIIEHEQVRRLARQLEHILRLLCIEENQDVPAQDVMTANSEDLSDIWAWNETVPEAVETTVPDLLGEWAQIQPLAPAVCASDGELTYGQLDLLSTRLARYIIEHRVGRGDLVPLCFHKSVWMPVAMLSVVKAGGATVAMDISQPKDRLRSIVQQTQPTIILSSNDSQTLAASLTNAAVVPVGAELFERAETEVRGHPLPVVRASDKLFVAFTSGSTGRPKGAVITHRNVVTAIHYQQSTLGLDPGARLFDFASYSFDVASLNCYYAFSTGACLCIPSESSRKNDIAASMRQLAVTTACLTPSTARLIEPVAVPNLRTLALAGEPVKTHDVLQWGSHLDLKNVYGPAECVTSTAWDVNQRLDQAGNIGRGLGLVTWVVTLSGNCLAPIGAVGELWLEGPLVGDGYLGEPEKTKASFVENPAWLLRGGRRFQRGRPGRLYRTGDLVKYNQDGVLVFIGRKDDQVKIRGQRVELDEIEHHLSRAVSVPVVVDVIKPQGSDNSILVGFLDIGEDAYRPPAEARAVMRKVTDGARELLANQLPSYMIPGFYIPINRVPLSMTGKTNRRLLREMGEILTLELLANLQPARDTDGDDVPQTEMELQLQGLWASVLGLKASIIGRSDNFLQIGGDSVAAMRLVAAARNQGLSFTVDDLFRKQVLCELAGVVKKQGPGDRREQIPAFSLFPPTAVLSDVITQAASQCAVSDAQVEDIYPCTPLQEGLLSITMKKPEEYIDRGIYRLGWHVDVARFRAAWEEVVRIMVLVLRTRIVYLPGFGLMQVVVAEDVRWATSTDLHKFLDQDKQKTMGLGTALSRVALVTDVNSGERFFIWTRHHSIYDGWFVPLVLEQVEKIYQGHAGEVLTPFNHFVKHITHLSGEAIQYWEDQLRGLEAATFPALLSGHEPDADENMRYRISHIRWPRNDITPATIFRAAWAILTAQYTNSSDVIFGVTLSGRTTPVPGIECVAGPTIATVPVRIILDWEGTTVYEMLQQVQRQAVDMACFEQIGLQQIEMIGREIGYDAGQGSLFQTLLVVQPASPRTASPSTERLLQPVGSENNDMKAAEMNSFNPYAMMMECQLEADGVDLQLSFDSCVIGPKQVRRVLRQLEHVLHEMCSGQDKLLQDVKTANKEDLDDIWEWNHTVPDAVQACVHDVIAQQVSRSPDSPAICAWDGDLTYRELDGLSTRLAYRLVELGTRNTIVPLCFEKSMWMPVAMLGVMKAGGASLAMDVNQPEERLRRITKQAHSTIILTSTASQELAARLGIQTQVTVDRLSLQKLDTVPHRSLPSVEPTSRLYVVFTSGSTGKPKGAVITHSNFSSAIRHQQDALGFNSNARVFDFSSYSFDAAWSNFLHTVSSGGCLCIPSELDRKDNLAASMAQMRVTYADLTPSAARLIDPGVTETLRLLVLAGEPMSHGDIATWASRLTLMNTYGPAECSVTSTASGKLDPTEKEQNIGRGVGLVTWVVEPSGHNNPIPIGAIGELWIEGPLVGQGYLGDLAKTEASFVQNPAWLLRGGANRPGRQGRLYRTGDLVKYTSDGTLLFVGRKDDGQVKIRGQRVELGEVEHYIRQFFSGVRDVVADVIVPRGEEQGPLLVAFICSENTSNGDCAVQDSILSPHNDLFRSLATTTEAQLSDVLPSYMVPAVYIPVQRIPTLGSGKTDRRQLRELGRSLTRQDLGSYSYELRATKRQPSTDVERVIQALYAQVLNTEPSAIGTDDSFFKLGGDSISAMQLSAKCRSAGLQVTVSHIFQRKTITHIARDATKAAGNSLSNVKEQLEVPFALSPIQQFFFETQSSGHNHFYQSFLLGITRTVSSSAMVQALEAVVSRHSMLRSRFRRATDGGWFQLITAGVGNSFRYRLQELDSLLEAANAVNDTKESLDIQSGPLLAADLINTRAEGQYLFLVIHHLVVDLMSWRVILEDLEEFLTKGTLTTLCSSSFQAWCRMQAQYSSEHLSAEMALPVIVPAQPRDYWGSSAWEMNTYGDTRQSRFRLDDYTSGALLGLANEAFRTEPVEIFQAVILHSFTNTFLDHPAPVIFNEGHGREPWDDAVDVSRTVGWFTTMWPLHVPVGVRRAFTEVLRRTKDLRRKTPKRGWAYFAARYLNSSGRSAFGAHDHVELLFNFEGSYQQLERGDSLFRHQDSALNNQLSGEMKQLNRSALIEVTLSMSRGSLEVVFYLNKHMEHQSLLDDWVARCKRDFETAAVQLVRLDTSYTLSDFPTLDLSYDGLDRVVNQSLLRAGISLPEIEEAFRCTPTQLLMLRAQSVQPELYATAFTGAVRTGQGAQVVSLEKLIDVWQALVDRHQSLRTVFVPTEHQKEWVQVVLKRVQAPVLRASCQHDNALETLSAQQPLHCQGKDPPHRMIFCQTSTGEIFFKLETSHAIMDAMSRSVLFEEWSLMCMDRPLEGTAPLYSTYVSHIHSVSDPASKYWIEYLRSIRPCFFPVTANQDGDRGNLASVEVEFDAPGALRELSQRYGFTLPTLIKAAWALVLYGSLGQTSVCFGYFDSGRHVPIAGIDEMVGALMNILVCTVRLDKDAPLRAVLEALQNDYYQALPHHPYALYAADACKLEQQSSRLFNTLINYRREPSSAISKSTEICFDFIEGKDPMEFDIVLSIDDLNNAMHLKIDFWEGRVPRSVALQSSLSLRATLMRLLNDVDQCISAT</sequence>
<dbReference type="FunFam" id="3.30.559.30:FF:000003">
    <property type="entry name" value="Nonribosomal peptide synthase SidD"/>
    <property type="match status" value="2"/>
</dbReference>
<dbReference type="Proteomes" id="UP000244855">
    <property type="component" value="Unassembled WGS sequence"/>
</dbReference>
<dbReference type="InterPro" id="IPR006162">
    <property type="entry name" value="Ppantetheine_attach_site"/>
</dbReference>
<evidence type="ECO:0000256" key="3">
    <source>
        <dbReference type="ARBA" id="ARBA00022553"/>
    </source>
</evidence>
<evidence type="ECO:0000256" key="5">
    <source>
        <dbReference type="ARBA" id="ARBA00029454"/>
    </source>
</evidence>
<dbReference type="GO" id="GO:0043041">
    <property type="term" value="P:amino acid activation for nonribosomal peptide biosynthetic process"/>
    <property type="evidence" value="ECO:0007669"/>
    <property type="project" value="TreeGrafter"/>
</dbReference>
<evidence type="ECO:0000256" key="2">
    <source>
        <dbReference type="ARBA" id="ARBA00022450"/>
    </source>
</evidence>
<keyword evidence="4" id="KW-0436">Ligase</keyword>
<reference evidence="7 8" key="1">
    <citation type="journal article" date="2018" name="Sci. Rep.">
        <title>Comparative genomics provides insights into the lifestyle and reveals functional heterogeneity of dark septate endophytic fungi.</title>
        <authorList>
            <person name="Knapp D.G."/>
            <person name="Nemeth J.B."/>
            <person name="Barry K."/>
            <person name="Hainaut M."/>
            <person name="Henrissat B."/>
            <person name="Johnson J."/>
            <person name="Kuo A."/>
            <person name="Lim J.H.P."/>
            <person name="Lipzen A."/>
            <person name="Nolan M."/>
            <person name="Ohm R.A."/>
            <person name="Tamas L."/>
            <person name="Grigoriev I.V."/>
            <person name="Spatafora J.W."/>
            <person name="Nagy L.G."/>
            <person name="Kovacs G.M."/>
        </authorList>
    </citation>
    <scope>NUCLEOTIDE SEQUENCE [LARGE SCALE GENOMIC DNA]</scope>
    <source>
        <strain evidence="7 8">DSE2036</strain>
    </source>
</reference>
<dbReference type="GO" id="GO:0031177">
    <property type="term" value="F:phosphopantetheine binding"/>
    <property type="evidence" value="ECO:0007669"/>
    <property type="project" value="InterPro"/>
</dbReference>
<dbReference type="Gene3D" id="1.10.1200.10">
    <property type="entry name" value="ACP-like"/>
    <property type="match status" value="3"/>
</dbReference>
<dbReference type="SUPFAM" id="SSF52777">
    <property type="entry name" value="CoA-dependent acyltransferases"/>
    <property type="match status" value="10"/>
</dbReference>
<evidence type="ECO:0000256" key="4">
    <source>
        <dbReference type="ARBA" id="ARBA00022598"/>
    </source>
</evidence>
<evidence type="ECO:0000259" key="6">
    <source>
        <dbReference type="PROSITE" id="PS50075"/>
    </source>
</evidence>
<dbReference type="InterPro" id="IPR010071">
    <property type="entry name" value="AA_adenyl_dom"/>
</dbReference>
<dbReference type="Gene3D" id="3.40.50.12780">
    <property type="entry name" value="N-terminal domain of ligase-like"/>
    <property type="match status" value="3"/>
</dbReference>
<dbReference type="PANTHER" id="PTHR45527">
    <property type="entry name" value="NONRIBOSOMAL PEPTIDE SYNTHETASE"/>
    <property type="match status" value="1"/>
</dbReference>
<dbReference type="FunFam" id="3.30.559.10:FF:000016">
    <property type="entry name" value="Nonribosomal peptide synthase Pes1"/>
    <property type="match status" value="1"/>
</dbReference>
<dbReference type="Pfam" id="PF00668">
    <property type="entry name" value="Condensation"/>
    <property type="match status" value="5"/>
</dbReference>
<dbReference type="Gene3D" id="3.30.559.30">
    <property type="entry name" value="Nonribosomal peptide synthetase, condensation domain"/>
    <property type="match status" value="5"/>
</dbReference>
<dbReference type="InterPro" id="IPR036736">
    <property type="entry name" value="ACP-like_sf"/>
</dbReference>
<dbReference type="EMBL" id="KZ805471">
    <property type="protein sequence ID" value="PVH96199.1"/>
    <property type="molecule type" value="Genomic_DNA"/>
</dbReference>
<feature type="domain" description="Carrier" evidence="6">
    <location>
        <begin position="2077"/>
        <end position="2153"/>
    </location>
</feature>
<dbReference type="GO" id="GO:0016874">
    <property type="term" value="F:ligase activity"/>
    <property type="evidence" value="ECO:0007669"/>
    <property type="project" value="UniProtKB-KW"/>
</dbReference>
<dbReference type="PROSITE" id="PS50075">
    <property type="entry name" value="CARRIER"/>
    <property type="match status" value="3"/>
</dbReference>
<dbReference type="InterPro" id="IPR042099">
    <property type="entry name" value="ANL_N_sf"/>
</dbReference>
<dbReference type="CDD" id="cd05918">
    <property type="entry name" value="A_NRPS_SidN3_like"/>
    <property type="match status" value="3"/>
</dbReference>
<dbReference type="SUPFAM" id="SSF47336">
    <property type="entry name" value="ACP-like"/>
    <property type="match status" value="3"/>
</dbReference>
<dbReference type="InterPro" id="IPR023213">
    <property type="entry name" value="CAT-like_dom_sf"/>
</dbReference>
<dbReference type="STRING" id="97972.A0A2V1DG71"/>
<dbReference type="CDD" id="cd19545">
    <property type="entry name" value="FUM14_C_NRPS-like"/>
    <property type="match status" value="2"/>
</dbReference>
<dbReference type="FunFam" id="3.40.50.12780:FF:000014">
    <property type="entry name" value="Nonribosomal peptide synthetase 1"/>
    <property type="match status" value="1"/>
</dbReference>
<comment type="pathway">
    <text evidence="1">Mycotoxin biosynthesis.</text>
</comment>
<dbReference type="FunFam" id="3.30.300.30:FF:000015">
    <property type="entry name" value="Nonribosomal peptide synthase SidD"/>
    <property type="match status" value="3"/>
</dbReference>
<dbReference type="PROSITE" id="PS00455">
    <property type="entry name" value="AMP_BINDING"/>
    <property type="match status" value="3"/>
</dbReference>
<dbReference type="NCBIfam" id="TIGR01733">
    <property type="entry name" value="AA-adenyl-dom"/>
    <property type="match status" value="3"/>
</dbReference>
<dbReference type="Gene3D" id="3.30.300.30">
    <property type="match status" value="3"/>
</dbReference>
<feature type="domain" description="Carrier" evidence="6">
    <location>
        <begin position="3172"/>
        <end position="3248"/>
    </location>
</feature>
<dbReference type="InterPro" id="IPR045851">
    <property type="entry name" value="AMP-bd_C_sf"/>
</dbReference>
<dbReference type="GO" id="GO:0005737">
    <property type="term" value="C:cytoplasm"/>
    <property type="evidence" value="ECO:0007669"/>
    <property type="project" value="TreeGrafter"/>
</dbReference>
<dbReference type="PANTHER" id="PTHR45527:SF3">
    <property type="entry name" value="SIDEROPHORE SYNTHETASE (EUROFUNG)"/>
    <property type="match status" value="1"/>
</dbReference>
<keyword evidence="2" id="KW-0596">Phosphopantetheine</keyword>
<evidence type="ECO:0000313" key="8">
    <source>
        <dbReference type="Proteomes" id="UP000244855"/>
    </source>
</evidence>
<keyword evidence="8" id="KW-1185">Reference proteome</keyword>
<dbReference type="Gene3D" id="3.30.559.10">
    <property type="entry name" value="Chloramphenicol acetyltransferase-like domain"/>
    <property type="match status" value="5"/>
</dbReference>
<gene>
    <name evidence="7" type="ORF">DM02DRAFT_731365</name>
</gene>
<dbReference type="SUPFAM" id="SSF56801">
    <property type="entry name" value="Acetyl-CoA synthetase-like"/>
    <property type="match status" value="3"/>
</dbReference>
<evidence type="ECO:0000313" key="7">
    <source>
        <dbReference type="EMBL" id="PVH96199.1"/>
    </source>
</evidence>
<dbReference type="OrthoDB" id="416786at2759"/>
<accession>A0A2V1DG71</accession>
<dbReference type="GO" id="GO:0044550">
    <property type="term" value="P:secondary metabolite biosynthetic process"/>
    <property type="evidence" value="ECO:0007669"/>
    <property type="project" value="TreeGrafter"/>
</dbReference>
<dbReference type="Pfam" id="PF00501">
    <property type="entry name" value="AMP-binding"/>
    <property type="match status" value="3"/>
</dbReference>
<organism evidence="7 8">
    <name type="scientific">Periconia macrospinosa</name>
    <dbReference type="NCBI Taxonomy" id="97972"/>
    <lineage>
        <taxon>Eukaryota</taxon>
        <taxon>Fungi</taxon>
        <taxon>Dikarya</taxon>
        <taxon>Ascomycota</taxon>
        <taxon>Pezizomycotina</taxon>
        <taxon>Dothideomycetes</taxon>
        <taxon>Pleosporomycetidae</taxon>
        <taxon>Pleosporales</taxon>
        <taxon>Massarineae</taxon>
        <taxon>Periconiaceae</taxon>
        <taxon>Periconia</taxon>
    </lineage>
</organism>
<name>A0A2V1DG71_9PLEO</name>
<keyword evidence="3" id="KW-0597">Phosphoprotein</keyword>
<dbReference type="CDD" id="cd19534">
    <property type="entry name" value="E_NRPS"/>
    <property type="match status" value="1"/>
</dbReference>